<feature type="transmembrane region" description="Helical" evidence="2">
    <location>
        <begin position="578"/>
        <end position="598"/>
    </location>
</feature>
<keyword evidence="2" id="KW-1133">Transmembrane helix</keyword>
<evidence type="ECO:0000259" key="3">
    <source>
        <dbReference type="PROSITE" id="PS50041"/>
    </source>
</evidence>
<keyword evidence="5" id="KW-1185">Reference proteome</keyword>
<accession>A0AAD3GZU0</accession>
<sequence length="932" mass="104800">MVQYDLGLDPDFGTGGQSQKNDPKQEESRNNNDGDDDLSLDKFLPHNSSLKMKTSIYEDADVIDEDDSQLSKYDAMEDQLRRTLIRHENNMTAKLHEEINSMKNEPTDIHMLAVYFLVKAHDKKIWKSKAAILSVMLSFIVVAVQVMISAFLIMNIITPTCSQDDDCHNGQFCYFDYNIYGDRTTEHGTCWGDCYYHNKFGRLYFLAPGWTSLIQDAGCKDENDTVCIANISPQLLRDFCEDLDMPITAIRDICLRSVHCKDPDLQIETKCDFVQSNREVLDFMGIFILCIVGILLVVNIHKDEALCSLKTFLNALSIAFILEIDDVIGKFALNGVKIEEDTIKQKLNSKNNERNVIDTTMDYLLITICFVSLLAQVLQVDNSRLKIGLGLVKILLAIDTNVYDQTCFGIILNVNGIAYLVPILFLILNVLAALYESYKAKKSRMKSLKAFVWKVLTFFSALLLFYAFALLPWMLEFLAKATSSKNKIGSFHSTKLDGQIIHLSAVVFGVTVFAGLTMFLWQFEKRLIGTRDVVDKDIEIEGTDRNKEFFDENKFPLPKAKNCRKKYCLSSMTTTKKIYAVAAVVSISLMAGLLGGLLPRMRNASCQFTNVEDCRKFKGRYPECKAERPILIGDGKCNGGEYNTIECNYDDGDCLEFNAKYPNCKVEYPFSIGDGLCTGGEYNTEECKWDGGDCLELNEKYPDCYGLFAVPMTAGGGGWCDEESLNYSLQCGWDFGSCAPPESYLCTMDGDHVWDGEKCLDFNEFYPNCKVDEPGRIGDGTCDEGEYNSEECHFDGGDCDYSNGFFCLQQEVVTWDESRTIALEMNADLVKIECQEQNSKVFQLSNSAPFWIGVKRDEDGQWTYADGSGDVGYVNWSLVQLSDEDCYGVGPDGGWYKAPCSIEVPEVLAVYQSNSQIDGMNCTSYPQCPSSS</sequence>
<feature type="domain" description="C-type lectin" evidence="3">
    <location>
        <begin position="801"/>
        <end position="909"/>
    </location>
</feature>
<organism evidence="4 5">
    <name type="scientific">Chaetoceros tenuissimus</name>
    <dbReference type="NCBI Taxonomy" id="426638"/>
    <lineage>
        <taxon>Eukaryota</taxon>
        <taxon>Sar</taxon>
        <taxon>Stramenopiles</taxon>
        <taxon>Ochrophyta</taxon>
        <taxon>Bacillariophyta</taxon>
        <taxon>Coscinodiscophyceae</taxon>
        <taxon>Chaetocerotophycidae</taxon>
        <taxon>Chaetocerotales</taxon>
        <taxon>Chaetocerotaceae</taxon>
        <taxon>Chaetoceros</taxon>
    </lineage>
</organism>
<feature type="compositionally biased region" description="Basic and acidic residues" evidence="1">
    <location>
        <begin position="21"/>
        <end position="32"/>
    </location>
</feature>
<evidence type="ECO:0000256" key="2">
    <source>
        <dbReference type="SAM" id="Phobius"/>
    </source>
</evidence>
<dbReference type="Gene3D" id="3.10.100.10">
    <property type="entry name" value="Mannose-Binding Protein A, subunit A"/>
    <property type="match status" value="1"/>
</dbReference>
<dbReference type="InterPro" id="IPR016186">
    <property type="entry name" value="C-type_lectin-like/link_sf"/>
</dbReference>
<dbReference type="Pfam" id="PF00059">
    <property type="entry name" value="Lectin_C"/>
    <property type="match status" value="1"/>
</dbReference>
<feature type="transmembrane region" description="Helical" evidence="2">
    <location>
        <begin position="363"/>
        <end position="380"/>
    </location>
</feature>
<reference evidence="4 5" key="1">
    <citation type="journal article" date="2021" name="Sci. Rep.">
        <title>The genome of the diatom Chaetoceros tenuissimus carries an ancient integrated fragment of an extant virus.</title>
        <authorList>
            <person name="Hongo Y."/>
            <person name="Kimura K."/>
            <person name="Takaki Y."/>
            <person name="Yoshida Y."/>
            <person name="Baba S."/>
            <person name="Kobayashi G."/>
            <person name="Nagasaki K."/>
            <person name="Hano T."/>
            <person name="Tomaru Y."/>
        </authorList>
    </citation>
    <scope>NUCLEOTIDE SEQUENCE [LARGE SCALE GENOMIC DNA]</scope>
    <source>
        <strain evidence="4 5">NIES-3715</strain>
    </source>
</reference>
<dbReference type="SMART" id="SM00034">
    <property type="entry name" value="CLECT"/>
    <property type="match status" value="1"/>
</dbReference>
<feature type="transmembrane region" description="Helical" evidence="2">
    <location>
        <begin position="455"/>
        <end position="475"/>
    </location>
</feature>
<dbReference type="Proteomes" id="UP001054902">
    <property type="component" value="Unassembled WGS sequence"/>
</dbReference>
<dbReference type="CDD" id="cd00037">
    <property type="entry name" value="CLECT"/>
    <property type="match status" value="1"/>
</dbReference>
<evidence type="ECO:0000256" key="1">
    <source>
        <dbReference type="SAM" id="MobiDB-lite"/>
    </source>
</evidence>
<feature type="transmembrane region" description="Helical" evidence="2">
    <location>
        <begin position="130"/>
        <end position="154"/>
    </location>
</feature>
<dbReference type="SUPFAM" id="SSF56436">
    <property type="entry name" value="C-type lectin-like"/>
    <property type="match status" value="1"/>
</dbReference>
<dbReference type="InterPro" id="IPR001304">
    <property type="entry name" value="C-type_lectin-like"/>
</dbReference>
<feature type="transmembrane region" description="Helical" evidence="2">
    <location>
        <begin position="500"/>
        <end position="521"/>
    </location>
</feature>
<dbReference type="AlphaFoldDB" id="A0AAD3GZU0"/>
<dbReference type="EMBL" id="BLLK01000020">
    <property type="protein sequence ID" value="GFH44689.1"/>
    <property type="molecule type" value="Genomic_DNA"/>
</dbReference>
<feature type="transmembrane region" description="Helical" evidence="2">
    <location>
        <begin position="280"/>
        <end position="300"/>
    </location>
</feature>
<protein>
    <recommendedName>
        <fullName evidence="3">C-type lectin domain-containing protein</fullName>
    </recommendedName>
</protein>
<dbReference type="InterPro" id="IPR016187">
    <property type="entry name" value="CTDL_fold"/>
</dbReference>
<evidence type="ECO:0000313" key="4">
    <source>
        <dbReference type="EMBL" id="GFH44689.1"/>
    </source>
</evidence>
<evidence type="ECO:0000313" key="5">
    <source>
        <dbReference type="Proteomes" id="UP001054902"/>
    </source>
</evidence>
<feature type="region of interest" description="Disordered" evidence="1">
    <location>
        <begin position="1"/>
        <end position="40"/>
    </location>
</feature>
<dbReference type="PROSITE" id="PS50041">
    <property type="entry name" value="C_TYPE_LECTIN_2"/>
    <property type="match status" value="1"/>
</dbReference>
<keyword evidence="2" id="KW-0472">Membrane</keyword>
<keyword evidence="2" id="KW-0812">Transmembrane</keyword>
<feature type="transmembrane region" description="Helical" evidence="2">
    <location>
        <begin position="416"/>
        <end position="435"/>
    </location>
</feature>
<name>A0AAD3GZU0_9STRA</name>
<gene>
    <name evidence="4" type="ORF">CTEN210_01163</name>
</gene>
<dbReference type="Gene3D" id="3.30.300.320">
    <property type="match status" value="1"/>
</dbReference>
<proteinExistence type="predicted"/>
<comment type="caution">
    <text evidence="4">The sequence shown here is derived from an EMBL/GenBank/DDBJ whole genome shotgun (WGS) entry which is preliminary data.</text>
</comment>